<evidence type="ECO:0000313" key="9">
    <source>
        <dbReference type="Proteomes" id="UP000199051"/>
    </source>
</evidence>
<evidence type="ECO:0000259" key="7">
    <source>
        <dbReference type="Pfam" id="PF04138"/>
    </source>
</evidence>
<comment type="similarity">
    <text evidence="2">Belongs to the GtrA family.</text>
</comment>
<protein>
    <submittedName>
        <fullName evidence="8">Putative flippase GtrA (Transmembrane translocase of bactoprenol-linked glucose)</fullName>
    </submittedName>
</protein>
<dbReference type="InterPro" id="IPR007267">
    <property type="entry name" value="GtrA_DPMS_TM"/>
</dbReference>
<dbReference type="AlphaFoldDB" id="A0A1H9KK40"/>
<feature type="transmembrane region" description="Helical" evidence="6">
    <location>
        <begin position="25"/>
        <end position="44"/>
    </location>
</feature>
<dbReference type="RefSeq" id="WP_092774479.1">
    <property type="nucleotide sequence ID" value="NZ_FOGI01000001.1"/>
</dbReference>
<sequence>MSLRAAVLRVLPSRVRPFALKHRELLKFAVVGSVAYVVDNGTWYLLKLTVLEPKPVAAKAIGVILATIVSYILNREWSFDTRGGRERHHEAALFFAISGASLFFYTAPLYLSRYVLDLEQPHVSAVSQEVADFLFGSIVGTVIAMLFRWWAFKKWVFPNADARAPRRERRLGKLVPYPAPASVVDHTASKN</sequence>
<evidence type="ECO:0000256" key="2">
    <source>
        <dbReference type="ARBA" id="ARBA00009399"/>
    </source>
</evidence>
<feature type="domain" description="GtrA/DPMS transmembrane" evidence="7">
    <location>
        <begin position="27"/>
        <end position="157"/>
    </location>
</feature>
<dbReference type="Proteomes" id="UP000199051">
    <property type="component" value="Unassembled WGS sequence"/>
</dbReference>
<dbReference type="PANTHER" id="PTHR38459:SF1">
    <property type="entry name" value="PROPHAGE BACTOPRENOL-LINKED GLUCOSE TRANSLOCASE HOMOLOG"/>
    <property type="match status" value="1"/>
</dbReference>
<dbReference type="GO" id="GO:0005886">
    <property type="term" value="C:plasma membrane"/>
    <property type="evidence" value="ECO:0007669"/>
    <property type="project" value="TreeGrafter"/>
</dbReference>
<evidence type="ECO:0000256" key="4">
    <source>
        <dbReference type="ARBA" id="ARBA00022989"/>
    </source>
</evidence>
<feature type="transmembrane region" description="Helical" evidence="6">
    <location>
        <begin position="131"/>
        <end position="151"/>
    </location>
</feature>
<keyword evidence="4 6" id="KW-1133">Transmembrane helix</keyword>
<comment type="subcellular location">
    <subcellularLocation>
        <location evidence="1">Membrane</location>
        <topology evidence="1">Multi-pass membrane protein</topology>
    </subcellularLocation>
</comment>
<proteinExistence type="inferred from homology"/>
<evidence type="ECO:0000256" key="1">
    <source>
        <dbReference type="ARBA" id="ARBA00004141"/>
    </source>
</evidence>
<evidence type="ECO:0000256" key="5">
    <source>
        <dbReference type="ARBA" id="ARBA00023136"/>
    </source>
</evidence>
<dbReference type="Pfam" id="PF04138">
    <property type="entry name" value="GtrA_DPMS_TM"/>
    <property type="match status" value="1"/>
</dbReference>
<accession>A0A1H9KK40</accession>
<keyword evidence="9" id="KW-1185">Reference proteome</keyword>
<gene>
    <name evidence="8" type="ORF">SAMN04487818_101209</name>
</gene>
<feature type="transmembrane region" description="Helical" evidence="6">
    <location>
        <begin position="93"/>
        <end position="111"/>
    </location>
</feature>
<evidence type="ECO:0000256" key="6">
    <source>
        <dbReference type="SAM" id="Phobius"/>
    </source>
</evidence>
<feature type="transmembrane region" description="Helical" evidence="6">
    <location>
        <begin position="56"/>
        <end position="73"/>
    </location>
</feature>
<evidence type="ECO:0000313" key="8">
    <source>
        <dbReference type="EMBL" id="SEQ99285.1"/>
    </source>
</evidence>
<keyword evidence="5 6" id="KW-0472">Membrane</keyword>
<dbReference type="EMBL" id="FOGI01000001">
    <property type="protein sequence ID" value="SEQ99285.1"/>
    <property type="molecule type" value="Genomic_DNA"/>
</dbReference>
<dbReference type="InterPro" id="IPR051401">
    <property type="entry name" value="GtrA_CellWall_Glycosyl"/>
</dbReference>
<organism evidence="8 9">
    <name type="scientific">Actinokineospora terrae</name>
    <dbReference type="NCBI Taxonomy" id="155974"/>
    <lineage>
        <taxon>Bacteria</taxon>
        <taxon>Bacillati</taxon>
        <taxon>Actinomycetota</taxon>
        <taxon>Actinomycetes</taxon>
        <taxon>Pseudonocardiales</taxon>
        <taxon>Pseudonocardiaceae</taxon>
        <taxon>Actinokineospora</taxon>
    </lineage>
</organism>
<keyword evidence="3 6" id="KW-0812">Transmembrane</keyword>
<dbReference type="STRING" id="155974.SAMN04487818_101209"/>
<dbReference type="GO" id="GO:0000271">
    <property type="term" value="P:polysaccharide biosynthetic process"/>
    <property type="evidence" value="ECO:0007669"/>
    <property type="project" value="InterPro"/>
</dbReference>
<dbReference type="PANTHER" id="PTHR38459">
    <property type="entry name" value="PROPHAGE BACTOPRENOL-LINKED GLUCOSE TRANSLOCASE HOMOLOG"/>
    <property type="match status" value="1"/>
</dbReference>
<name>A0A1H9KK40_9PSEU</name>
<reference evidence="9" key="1">
    <citation type="submission" date="2016-10" db="EMBL/GenBank/DDBJ databases">
        <authorList>
            <person name="Varghese N."/>
            <person name="Submissions S."/>
        </authorList>
    </citation>
    <scope>NUCLEOTIDE SEQUENCE [LARGE SCALE GENOMIC DNA]</scope>
    <source>
        <strain evidence="9">DSM 44260</strain>
    </source>
</reference>
<evidence type="ECO:0000256" key="3">
    <source>
        <dbReference type="ARBA" id="ARBA00022692"/>
    </source>
</evidence>